<organism evidence="6 7">
    <name type="scientific">Aedes aegypti</name>
    <name type="common">Yellowfever mosquito</name>
    <name type="synonym">Culex aegypti</name>
    <dbReference type="NCBI Taxonomy" id="7159"/>
    <lineage>
        <taxon>Eukaryota</taxon>
        <taxon>Metazoa</taxon>
        <taxon>Ecdysozoa</taxon>
        <taxon>Arthropoda</taxon>
        <taxon>Hexapoda</taxon>
        <taxon>Insecta</taxon>
        <taxon>Pterygota</taxon>
        <taxon>Neoptera</taxon>
        <taxon>Endopterygota</taxon>
        <taxon>Diptera</taxon>
        <taxon>Nematocera</taxon>
        <taxon>Culicoidea</taxon>
        <taxon>Culicidae</taxon>
        <taxon>Culicinae</taxon>
        <taxon>Aedini</taxon>
        <taxon>Aedes</taxon>
        <taxon>Stegomyia</taxon>
    </lineage>
</organism>
<gene>
    <name evidence="6" type="ORF">AaeL_AAEL006966</name>
</gene>
<evidence type="ECO:0000313" key="6">
    <source>
        <dbReference type="EMBL" id="EJY57663.1"/>
    </source>
</evidence>
<reference evidence="6" key="1">
    <citation type="submission" date="2005-10" db="EMBL/GenBank/DDBJ databases">
        <authorList>
            <person name="Loftus B.J."/>
            <person name="Nene V.M."/>
            <person name="Hannick L.I."/>
            <person name="Bidwell S."/>
            <person name="Haas B."/>
            <person name="Amedeo P."/>
            <person name="Orvis J."/>
            <person name="Wortman J.R."/>
            <person name="White O.R."/>
            <person name="Salzberg S."/>
            <person name="Shumway M."/>
            <person name="Koo H."/>
            <person name="Zhao Y."/>
            <person name="Holmes M."/>
            <person name="Miller J."/>
            <person name="Schatz M."/>
            <person name="Pop M."/>
            <person name="Pai G."/>
            <person name="Utterback T."/>
            <person name="Rogers Y.-H."/>
            <person name="Kravitz S."/>
            <person name="Fraser C.M."/>
        </authorList>
    </citation>
    <scope>NUCLEOTIDE SEQUENCE</scope>
    <source>
        <strain evidence="6">Liverpool</strain>
    </source>
</reference>
<evidence type="ECO:0000256" key="4">
    <source>
        <dbReference type="RuleBase" id="RU004262"/>
    </source>
</evidence>
<dbReference type="GO" id="GO:0017171">
    <property type="term" value="F:serine hydrolase activity"/>
    <property type="evidence" value="ECO:0007669"/>
    <property type="project" value="TreeGrafter"/>
</dbReference>
<name>J9HSR1_AEDAE</name>
<dbReference type="OMA" id="NCPTNIH"/>
<comment type="similarity">
    <text evidence="2 4">Belongs to the AB hydrolase superfamily. Lipase family.</text>
</comment>
<comment type="subcellular location">
    <subcellularLocation>
        <location evidence="1">Secreted</location>
    </subcellularLocation>
</comment>
<protein>
    <submittedName>
        <fullName evidence="6">AAEL006966-PD</fullName>
    </submittedName>
</protein>
<dbReference type="InterPro" id="IPR029058">
    <property type="entry name" value="AB_hydrolase_fold"/>
</dbReference>
<keyword evidence="3" id="KW-0964">Secreted</keyword>
<dbReference type="SUPFAM" id="SSF53474">
    <property type="entry name" value="alpha/beta-Hydrolases"/>
    <property type="match status" value="1"/>
</dbReference>
<dbReference type="InterPro" id="IPR013818">
    <property type="entry name" value="Lipase"/>
</dbReference>
<reference evidence="6" key="2">
    <citation type="journal article" date="2007" name="Science">
        <title>Genome sequence of Aedes aegypti, a major arbovirus vector.</title>
        <authorList>
            <person name="Nene V."/>
            <person name="Wortman J.R."/>
            <person name="Lawson D."/>
            <person name="Haas B."/>
            <person name="Kodira C."/>
            <person name="Tu Z.J."/>
            <person name="Loftus B."/>
            <person name="Xi Z."/>
            <person name="Megy K."/>
            <person name="Grabherr M."/>
            <person name="Ren Q."/>
            <person name="Zdobnov E.M."/>
            <person name="Lobo N.F."/>
            <person name="Campbell K.S."/>
            <person name="Brown S.E."/>
            <person name="Bonaldo M.F."/>
            <person name="Zhu J."/>
            <person name="Sinkins S.P."/>
            <person name="Hogenkamp D.G."/>
            <person name="Amedeo P."/>
            <person name="Arensburger P."/>
            <person name="Atkinson P.W."/>
            <person name="Bidwell S."/>
            <person name="Biedler J."/>
            <person name="Birney E."/>
            <person name="Bruggner R.V."/>
            <person name="Costas J."/>
            <person name="Coy M.R."/>
            <person name="Crabtree J."/>
            <person name="Crawford M."/>
            <person name="Debruyn B."/>
            <person name="Decaprio D."/>
            <person name="Eiglmeier K."/>
            <person name="Eisenstadt E."/>
            <person name="El-Dorry H."/>
            <person name="Gelbart W.M."/>
            <person name="Gomes S.L."/>
            <person name="Hammond M."/>
            <person name="Hannick L.I."/>
            <person name="Hogan J.R."/>
            <person name="Holmes M.H."/>
            <person name="Jaffe D."/>
            <person name="Johnston J.S."/>
            <person name="Kennedy R.C."/>
            <person name="Koo H."/>
            <person name="Kravitz S."/>
            <person name="Kriventseva E.V."/>
            <person name="Kulp D."/>
            <person name="Labutti K."/>
            <person name="Lee E."/>
            <person name="Li S."/>
            <person name="Lovin D.D."/>
            <person name="Mao C."/>
            <person name="Mauceli E."/>
            <person name="Menck C.F."/>
            <person name="Miller J.R."/>
            <person name="Montgomery P."/>
            <person name="Mori A."/>
            <person name="Nascimento A.L."/>
            <person name="Naveira H.F."/>
            <person name="Nusbaum C."/>
            <person name="O'leary S."/>
            <person name="Orvis J."/>
            <person name="Pertea M."/>
            <person name="Quesneville H."/>
            <person name="Reidenbach K.R."/>
            <person name="Rogers Y.H."/>
            <person name="Roth C.W."/>
            <person name="Schneider J.R."/>
            <person name="Schatz M."/>
            <person name="Shumway M."/>
            <person name="Stanke M."/>
            <person name="Stinson E.O."/>
            <person name="Tubio J.M."/>
            <person name="Vanzee J.P."/>
            <person name="Verjovski-Almeida S."/>
            <person name="Werner D."/>
            <person name="White O."/>
            <person name="Wyder S."/>
            <person name="Zeng Q."/>
            <person name="Zhao Q."/>
            <person name="Zhao Y."/>
            <person name="Hill C.A."/>
            <person name="Raikhel A.S."/>
            <person name="Soares M.B."/>
            <person name="Knudson D.L."/>
            <person name="Lee N.H."/>
            <person name="Galagan J."/>
            <person name="Salzberg S.L."/>
            <person name="Paulsen I.T."/>
            <person name="Dimopoulos G."/>
            <person name="Collins F.H."/>
            <person name="Birren B."/>
            <person name="Fraser-Liggett C.M."/>
            <person name="Severson D.W."/>
        </authorList>
    </citation>
    <scope>NUCLEOTIDE SEQUENCE [LARGE SCALE GENOMIC DNA]</scope>
    <source>
        <strain evidence="6">Liverpool</strain>
    </source>
</reference>
<dbReference type="GO" id="GO:0016298">
    <property type="term" value="F:lipase activity"/>
    <property type="evidence" value="ECO:0007669"/>
    <property type="project" value="InterPro"/>
</dbReference>
<dbReference type="Pfam" id="PF00151">
    <property type="entry name" value="Lipase"/>
    <property type="match status" value="1"/>
</dbReference>
<evidence type="ECO:0000256" key="3">
    <source>
        <dbReference type="ARBA" id="ARBA00022525"/>
    </source>
</evidence>
<dbReference type="PANTHER" id="PTHR11610">
    <property type="entry name" value="LIPASE"/>
    <property type="match status" value="1"/>
</dbReference>
<reference evidence="6" key="3">
    <citation type="submission" date="2012-09" db="EMBL/GenBank/DDBJ databases">
        <authorList>
            <consortium name="VectorBase"/>
        </authorList>
    </citation>
    <scope>NUCLEOTIDE SEQUENCE</scope>
    <source>
        <strain evidence="6">Liverpool</strain>
    </source>
</reference>
<evidence type="ECO:0000259" key="5">
    <source>
        <dbReference type="Pfam" id="PF00151"/>
    </source>
</evidence>
<feature type="domain" description="Lipase" evidence="5">
    <location>
        <begin position="23"/>
        <end position="326"/>
    </location>
</feature>
<accession>J9HSR1</accession>
<dbReference type="Gene3D" id="3.40.50.1820">
    <property type="entry name" value="alpha/beta hydrolase"/>
    <property type="match status" value="1"/>
</dbReference>
<dbReference type="PhylomeDB" id="J9HSR1"/>
<dbReference type="VEuPathDB" id="VectorBase:AAEL006966"/>
<evidence type="ECO:0000256" key="1">
    <source>
        <dbReference type="ARBA" id="ARBA00004613"/>
    </source>
</evidence>
<dbReference type="EMBL" id="CH477415">
    <property type="protein sequence ID" value="EJY57663.1"/>
    <property type="molecule type" value="Genomic_DNA"/>
</dbReference>
<dbReference type="GO" id="GO:0016042">
    <property type="term" value="P:lipid catabolic process"/>
    <property type="evidence" value="ECO:0007669"/>
    <property type="project" value="TreeGrafter"/>
</dbReference>
<dbReference type="GO" id="GO:0005615">
    <property type="term" value="C:extracellular space"/>
    <property type="evidence" value="ECO:0007669"/>
    <property type="project" value="TreeGrafter"/>
</dbReference>
<dbReference type="FunFam" id="3.40.50.1820:FF:000122">
    <property type="entry name" value="Vitellogenin-3-like Protein"/>
    <property type="match status" value="1"/>
</dbReference>
<proteinExistence type="inferred from homology"/>
<evidence type="ECO:0000256" key="2">
    <source>
        <dbReference type="ARBA" id="ARBA00010701"/>
    </source>
</evidence>
<dbReference type="AlphaFoldDB" id="J9HSR1"/>
<dbReference type="InterPro" id="IPR000734">
    <property type="entry name" value="TAG_lipase"/>
</dbReference>
<dbReference type="STRING" id="7159.J9HSR1"/>
<sequence>MKKMKNPRLWVGMKPIKAKLNTAKFMFFYGSKFEDHEVFELDRAEDIVRHAKFDHTKKTVMYFHGYIESPEVESVHVIVDAYQKRNDHNLIILDWTQLVDGNYLLEAVPNCKKLGHKLGSVILAMINSGLDVDKLHLVGHSLGGQLAGFAGRTVISLSDKKIKLKRISALDPAFPPFYPGVLVAHLSEKDAEFVDVIHTDAWLYGAPVSTGTADFWPNNGKTLQPGCPKRNYKPLTDNVVPYKLDSPEAHACSYAYLCSHRRSWWFWAESVAEGPNPCFHSIRCKSWSDFKEGKVDRSGQIVHMGIDCSPDAKGDYYLQTNGSPPYSKGVAGAKFE</sequence>
<dbReference type="PANTHER" id="PTHR11610:SF37">
    <property type="entry name" value="GH01208P"/>
    <property type="match status" value="1"/>
</dbReference>
<dbReference type="Proteomes" id="UP000682892">
    <property type="component" value="Chromosome 2"/>
</dbReference>
<evidence type="ECO:0000313" key="7">
    <source>
        <dbReference type="Proteomes" id="UP000682892"/>
    </source>
</evidence>